<dbReference type="RefSeq" id="WP_377904491.1">
    <property type="nucleotide sequence ID" value="NZ_JBHRZS010000006.1"/>
</dbReference>
<feature type="transmembrane region" description="Helical" evidence="1">
    <location>
        <begin position="21"/>
        <end position="40"/>
    </location>
</feature>
<gene>
    <name evidence="2" type="ORF">ACFOSV_06230</name>
</gene>
<keyword evidence="1" id="KW-0472">Membrane</keyword>
<accession>A0ABV8AP14</accession>
<keyword evidence="1" id="KW-0812">Transmembrane</keyword>
<keyword evidence="1" id="KW-1133">Transmembrane helix</keyword>
<reference evidence="3" key="1">
    <citation type="journal article" date="2019" name="Int. J. Syst. Evol. Microbiol.">
        <title>The Global Catalogue of Microorganisms (GCM) 10K type strain sequencing project: providing services to taxonomists for standard genome sequencing and annotation.</title>
        <authorList>
            <consortium name="The Broad Institute Genomics Platform"/>
            <consortium name="The Broad Institute Genome Sequencing Center for Infectious Disease"/>
            <person name="Wu L."/>
            <person name="Ma J."/>
        </authorList>
    </citation>
    <scope>NUCLEOTIDE SEQUENCE [LARGE SCALE GENOMIC DNA]</scope>
    <source>
        <strain evidence="3">CCUG 60523</strain>
    </source>
</reference>
<sequence length="263" mass="30062">MVSIFRKIRRALLEQNKVTRYLAYAVGEIALVMIGILLALQVNNWNENRKDRIKEQKVLLELKTLFEENIAQLEDKILIRKNIIQKAGEVISYIDNNEEVQLDTLTQKLSAIILAPTYDPIDNGLMDSENLQLLSNDSLRRMLSKFPSGIADLKQQEDEFVKLYFNSITPFLIQNGLARDVHQSFYGDAANLTYMLDNSVVNQINLGKSKKKTNVMGILNDVEFESILATTLSVNVGVNWESESYRKQMLEILNFITSEIDPD</sequence>
<proteinExistence type="predicted"/>
<comment type="caution">
    <text evidence="2">The sequence shown here is derived from an EMBL/GenBank/DDBJ whole genome shotgun (WGS) entry which is preliminary data.</text>
</comment>
<name>A0ABV8AP14_9BACT</name>
<keyword evidence="3" id="KW-1185">Reference proteome</keyword>
<protein>
    <submittedName>
        <fullName evidence="2">DUF6090 family protein</fullName>
    </submittedName>
</protein>
<dbReference type="EMBL" id="JBHRZS010000006">
    <property type="protein sequence ID" value="MFC3879763.1"/>
    <property type="molecule type" value="Genomic_DNA"/>
</dbReference>
<dbReference type="Pfam" id="PF19578">
    <property type="entry name" value="DUF6090"/>
    <property type="match status" value="1"/>
</dbReference>
<evidence type="ECO:0000313" key="3">
    <source>
        <dbReference type="Proteomes" id="UP001595805"/>
    </source>
</evidence>
<dbReference type="InterPro" id="IPR045749">
    <property type="entry name" value="DUF6090"/>
</dbReference>
<organism evidence="2 3">
    <name type="scientific">Algoriphagus namhaensis</name>
    <dbReference type="NCBI Taxonomy" id="915353"/>
    <lineage>
        <taxon>Bacteria</taxon>
        <taxon>Pseudomonadati</taxon>
        <taxon>Bacteroidota</taxon>
        <taxon>Cytophagia</taxon>
        <taxon>Cytophagales</taxon>
        <taxon>Cyclobacteriaceae</taxon>
        <taxon>Algoriphagus</taxon>
    </lineage>
</organism>
<evidence type="ECO:0000313" key="2">
    <source>
        <dbReference type="EMBL" id="MFC3879763.1"/>
    </source>
</evidence>
<dbReference type="Proteomes" id="UP001595805">
    <property type="component" value="Unassembled WGS sequence"/>
</dbReference>
<evidence type="ECO:0000256" key="1">
    <source>
        <dbReference type="SAM" id="Phobius"/>
    </source>
</evidence>